<dbReference type="Proteomes" id="UP000643810">
    <property type="component" value="Unassembled WGS sequence"/>
</dbReference>
<sequence length="173" mass="19998">MKVYIPQIDSTVTCEAGCCQTIVIENQKGLITKIVNRMQQRAIGEDYFLKMSTLVAEWEQLLLELSTEMTGHISFSKVNIESLIKAAGVEVENVYDNLGEKLLDYFELVQIYDHNKLFFLINLRSYLSDGEMEEFFEDVQNRGYTVLFIDAMEHPISEREHRIIVDADQCILC</sequence>
<dbReference type="InterPro" id="IPR038600">
    <property type="entry name" value="Csn2_sf"/>
</dbReference>
<evidence type="ECO:0000313" key="2">
    <source>
        <dbReference type="Proteomes" id="UP000643810"/>
    </source>
</evidence>
<dbReference type="EMBL" id="JACOPG010000003">
    <property type="protein sequence ID" value="MBC5686890.1"/>
    <property type="molecule type" value="Genomic_DNA"/>
</dbReference>
<comment type="caution">
    <text evidence="1">The sequence shown here is derived from an EMBL/GenBank/DDBJ whole genome shotgun (WGS) entry which is preliminary data.</text>
</comment>
<dbReference type="Gene3D" id="3.40.50.11940">
    <property type="match status" value="1"/>
</dbReference>
<reference evidence="1 2" key="1">
    <citation type="submission" date="2020-08" db="EMBL/GenBank/DDBJ databases">
        <title>Genome public.</title>
        <authorList>
            <person name="Liu C."/>
            <person name="Sun Q."/>
        </authorList>
    </citation>
    <scope>NUCLEOTIDE SEQUENCE [LARGE SCALE GENOMIC DNA]</scope>
    <source>
        <strain evidence="1 2">NSJ-9</strain>
    </source>
</reference>
<evidence type="ECO:0000313" key="1">
    <source>
        <dbReference type="EMBL" id="MBC5686890.1"/>
    </source>
</evidence>
<organism evidence="1 2">
    <name type="scientific">Roseburia lenta</name>
    <dbReference type="NCBI Taxonomy" id="2763061"/>
    <lineage>
        <taxon>Bacteria</taxon>
        <taxon>Bacillati</taxon>
        <taxon>Bacillota</taxon>
        <taxon>Clostridia</taxon>
        <taxon>Lachnospirales</taxon>
        <taxon>Lachnospiraceae</taxon>
        <taxon>Roseburia</taxon>
    </lineage>
</organism>
<name>A0ABR7GHX7_9FIRM</name>
<accession>A0ABR7GHX7</accession>
<dbReference type="Pfam" id="PF09711">
    <property type="entry name" value="Cas_Csn2"/>
    <property type="match status" value="1"/>
</dbReference>
<dbReference type="InterPro" id="IPR010146">
    <property type="entry name" value="CRISPR-assoc_prot_Csn2-typ"/>
</dbReference>
<gene>
    <name evidence="1" type="primary">csn2</name>
    <name evidence="1" type="ORF">H8R94_09790</name>
</gene>
<dbReference type="RefSeq" id="WP_186854549.1">
    <property type="nucleotide sequence ID" value="NZ_JACOPG010000003.1"/>
</dbReference>
<proteinExistence type="predicted"/>
<dbReference type="NCBIfam" id="TIGR01866">
    <property type="entry name" value="cas_Csn2"/>
    <property type="match status" value="1"/>
</dbReference>
<protein>
    <submittedName>
        <fullName evidence="1">Type II-A CRISPR-associated protein Csn2</fullName>
    </submittedName>
</protein>
<keyword evidence="2" id="KW-1185">Reference proteome</keyword>